<reference evidence="2" key="1">
    <citation type="journal article" date="2022" name="bioRxiv">
        <title>Sequencing and chromosome-scale assembly of the giantPleurodeles waltlgenome.</title>
        <authorList>
            <person name="Brown T."/>
            <person name="Elewa A."/>
            <person name="Iarovenko S."/>
            <person name="Subramanian E."/>
            <person name="Araus A.J."/>
            <person name="Petzold A."/>
            <person name="Susuki M."/>
            <person name="Suzuki K.-i.T."/>
            <person name="Hayashi T."/>
            <person name="Toyoda A."/>
            <person name="Oliveira C."/>
            <person name="Osipova E."/>
            <person name="Leigh N.D."/>
            <person name="Simon A."/>
            <person name="Yun M.H."/>
        </authorList>
    </citation>
    <scope>NUCLEOTIDE SEQUENCE</scope>
    <source>
        <strain evidence="2">20211129_DDA</strain>
        <tissue evidence="2">Liver</tissue>
    </source>
</reference>
<evidence type="ECO:0000313" key="2">
    <source>
        <dbReference type="EMBL" id="KAJ1088746.1"/>
    </source>
</evidence>
<gene>
    <name evidence="2" type="ORF">NDU88_001901</name>
</gene>
<keyword evidence="3" id="KW-1185">Reference proteome</keyword>
<accession>A0AAV7LAU2</accession>
<protein>
    <submittedName>
        <fullName evidence="2">Uncharacterized protein</fullName>
    </submittedName>
</protein>
<feature type="region of interest" description="Disordered" evidence="1">
    <location>
        <begin position="1"/>
        <end position="136"/>
    </location>
</feature>
<evidence type="ECO:0000313" key="3">
    <source>
        <dbReference type="Proteomes" id="UP001066276"/>
    </source>
</evidence>
<dbReference type="Proteomes" id="UP001066276">
    <property type="component" value="Chromosome 11"/>
</dbReference>
<proteinExistence type="predicted"/>
<dbReference type="EMBL" id="JANPWB010000015">
    <property type="protein sequence ID" value="KAJ1088746.1"/>
    <property type="molecule type" value="Genomic_DNA"/>
</dbReference>
<dbReference type="AlphaFoldDB" id="A0AAV7LAU2"/>
<comment type="caution">
    <text evidence="2">The sequence shown here is derived from an EMBL/GenBank/DDBJ whole genome shotgun (WGS) entry which is preliminary data.</text>
</comment>
<feature type="compositionally biased region" description="Polar residues" evidence="1">
    <location>
        <begin position="35"/>
        <end position="53"/>
    </location>
</feature>
<sequence>MQTAEEFMAHLPAVKVEECDGPLLQQADPPYLEENTGTASSDPEAQCASTNPSLHPDTEEQRKQMRALLGHTKEEDSEENFCLRRGVRGGRGWRSQKMTRAREDALWQPVTPKSLPETRNTESAVREASSTNSGHA</sequence>
<feature type="compositionally biased region" description="Polar residues" evidence="1">
    <location>
        <begin position="117"/>
        <end position="136"/>
    </location>
</feature>
<organism evidence="2 3">
    <name type="scientific">Pleurodeles waltl</name>
    <name type="common">Iberian ribbed newt</name>
    <dbReference type="NCBI Taxonomy" id="8319"/>
    <lineage>
        <taxon>Eukaryota</taxon>
        <taxon>Metazoa</taxon>
        <taxon>Chordata</taxon>
        <taxon>Craniata</taxon>
        <taxon>Vertebrata</taxon>
        <taxon>Euteleostomi</taxon>
        <taxon>Amphibia</taxon>
        <taxon>Batrachia</taxon>
        <taxon>Caudata</taxon>
        <taxon>Salamandroidea</taxon>
        <taxon>Salamandridae</taxon>
        <taxon>Pleurodelinae</taxon>
        <taxon>Pleurodeles</taxon>
    </lineage>
</organism>
<evidence type="ECO:0000256" key="1">
    <source>
        <dbReference type="SAM" id="MobiDB-lite"/>
    </source>
</evidence>
<name>A0AAV7LAU2_PLEWA</name>